<keyword evidence="2" id="KW-1185">Reference proteome</keyword>
<protein>
    <submittedName>
        <fullName evidence="1">Uncharacterized protein</fullName>
    </submittedName>
</protein>
<reference evidence="1 2" key="1">
    <citation type="journal article" date="2010" name="Genome Biol.">
        <title>A first genome assembly of the barley fungal pathogen Pyrenophora teres f. teres.</title>
        <authorList>
            <person name="Ellwood S.R."/>
            <person name="Liu Z."/>
            <person name="Syme R.A."/>
            <person name="Lai Z."/>
            <person name="Hane J.K."/>
            <person name="Keiper F."/>
            <person name="Moffat C.S."/>
            <person name="Oliver R.P."/>
            <person name="Friesen T.L."/>
        </authorList>
    </citation>
    <scope>NUCLEOTIDE SEQUENCE [LARGE SCALE GENOMIC DNA]</scope>
    <source>
        <strain evidence="1 2">0-1</strain>
    </source>
</reference>
<dbReference type="EMBL" id="GL537352">
    <property type="protein sequence ID" value="EFQ86559.1"/>
    <property type="molecule type" value="Genomic_DNA"/>
</dbReference>
<sequence length="606" mass="67587">MEIAHISADTNTRWTYRVGSPDLISHPFETELLQSFPQWEREEFRQYIHKTLKDAGVEVLWTHLVKHVRAGIDVEDTPITLSIDSDLSVDGQYACWVIAAASLRCLLDASGLEQVLVEITDRRAARHLDSRRPRGCTPDFISRWQSFIPILLAAIEDRDWLAIDIVSREFGVSSPFTVPTIVITTKDADNEIWRQRIIPRLRTHLPSSMDIDIVYASTLSYTASSEDEIKSLSAPLYSTMEEYLDCVRAGSSTGLDHSPNSATIGAAIILSDSNGNETSCGLTNHHVVAKEGSLIYENCPIGHSLGPDNPVCRDGLVKLVCPSHPDHERFVTHTRNGLKSSTASLAYLEKNCRQETPFYAYFAERVPKYQADLKKLHNNPNRLLGTVWATSGYRVCNKAGYSSTDMMDFSSVDKERDKDMPCLQTLIDGRTLSFGLNWALVKLAENRGIVGVPYKYTRIEPNKTYPVLKKGRTTNWTEGTISRIGSLLNIRKDDVNVMPVDLRGRFGETNGVMLAYGIFNGKKSGYFMESGDSGSCVMLAESGTKFADDNEIAVGLLFASNEWTRVSYMIPMDLVIQDIEDVTGHTVIVPKFVEYADGFSAVTPDK</sequence>
<evidence type="ECO:0000313" key="1">
    <source>
        <dbReference type="EMBL" id="EFQ86559.1"/>
    </source>
</evidence>
<gene>
    <name evidence="1" type="ORF">PTT_18188</name>
</gene>
<dbReference type="STRING" id="861557.E3S668"/>
<dbReference type="HOGENOM" id="CLU_446882_0_0_1"/>
<organism evidence="2">
    <name type="scientific">Pyrenophora teres f. teres (strain 0-1)</name>
    <name type="common">Barley net blotch fungus</name>
    <name type="synonym">Drechslera teres f. teres</name>
    <dbReference type="NCBI Taxonomy" id="861557"/>
    <lineage>
        <taxon>Eukaryota</taxon>
        <taxon>Fungi</taxon>
        <taxon>Dikarya</taxon>
        <taxon>Ascomycota</taxon>
        <taxon>Pezizomycotina</taxon>
        <taxon>Dothideomycetes</taxon>
        <taxon>Pleosporomycetidae</taxon>
        <taxon>Pleosporales</taxon>
        <taxon>Pleosporineae</taxon>
        <taxon>Pleosporaceae</taxon>
        <taxon>Pyrenophora</taxon>
    </lineage>
</organism>
<name>E3S668_PYRTT</name>
<dbReference type="Proteomes" id="UP000001067">
    <property type="component" value="Unassembled WGS sequence"/>
</dbReference>
<proteinExistence type="predicted"/>
<dbReference type="AlphaFoldDB" id="E3S668"/>
<dbReference type="KEGG" id="pte:PTT_18188"/>
<evidence type="ECO:0000313" key="2">
    <source>
        <dbReference type="Proteomes" id="UP000001067"/>
    </source>
</evidence>
<accession>E3S668</accession>
<dbReference type="OrthoDB" id="5351220at2759"/>